<dbReference type="Gene3D" id="1.20.1530.20">
    <property type="match status" value="1"/>
</dbReference>
<evidence type="ECO:0000256" key="3">
    <source>
        <dbReference type="ARBA" id="ARBA00022448"/>
    </source>
</evidence>
<feature type="transmembrane region" description="Helical" evidence="11">
    <location>
        <begin position="143"/>
        <end position="167"/>
    </location>
</feature>
<feature type="transmembrane region" description="Helical" evidence="11">
    <location>
        <begin position="350"/>
        <end position="372"/>
    </location>
</feature>
<dbReference type="PANTHER" id="PTHR43562:SF3">
    <property type="entry name" value="SODIUM ION_PROTON EXCHANGER (EUROFUNG)"/>
    <property type="match status" value="1"/>
</dbReference>
<dbReference type="RefSeq" id="WP_003354844.1">
    <property type="nucleotide sequence ID" value="NZ_JH414760.1"/>
</dbReference>
<accession>G9QNE7</accession>
<keyword evidence="5 11" id="KW-0812">Transmembrane</keyword>
<dbReference type="Proteomes" id="UP000011747">
    <property type="component" value="Unassembled WGS sequence"/>
</dbReference>
<evidence type="ECO:0000256" key="2">
    <source>
        <dbReference type="ARBA" id="ARBA00005551"/>
    </source>
</evidence>
<dbReference type="HOGENOM" id="CLU_005126_7_1_9"/>
<keyword evidence="10" id="KW-0739">Sodium transport</keyword>
<feature type="transmembrane region" description="Helical" evidence="11">
    <location>
        <begin position="261"/>
        <end position="280"/>
    </location>
</feature>
<dbReference type="PANTHER" id="PTHR43562">
    <property type="entry name" value="NAPA-TYPE SODIUM/HYDROGEN ANTIPORTER"/>
    <property type="match status" value="1"/>
</dbReference>
<keyword evidence="6 11" id="KW-1133">Transmembrane helix</keyword>
<dbReference type="GO" id="GO:0016020">
    <property type="term" value="C:membrane"/>
    <property type="evidence" value="ECO:0007669"/>
    <property type="project" value="UniProtKB-SubCell"/>
</dbReference>
<evidence type="ECO:0000313" key="14">
    <source>
        <dbReference type="Proteomes" id="UP000011747"/>
    </source>
</evidence>
<sequence length="385" mass="40779">MLVLQLALILAASKLAGNISVRLGQPSVLGELLVGIILGPSVLGVIHDTDILKEMSEIGVILLMFIAGLETDLKEFLRSGKSSTLVAVGGILVPLLGGYFLGEALGFSSEQSWFMGLLLSATSVSISVQALKEMDRLKSPEGTAILGAAVLDDILVMIALAFFMSMIGGEVHFGTMLLTKGLFFAGAIFAAWKVVPWILEKLALLKVDQSVLSAALIICFLYAYLADLSGVSAIIGAYMAGVAISVTEFKHEIFEKTETISYSLFVPVFFTSVGVVAHFHGIGESFWLLVILSILAVFTKLIGASWGAKAAGFSWGSSLGIGAAMVSRGEVALILANIGLEHQLVSQELFTVLVVVVLITTIATPPMMKWFFTVGSKGKTLKNTG</sequence>
<comment type="similarity">
    <text evidence="2">Belongs to the monovalent cation:proton antiporter 2 (CPA2) transporter (TC 2.A.37) family.</text>
</comment>
<organism evidence="13 14">
    <name type="scientific">Bacillus smithii 7_3_47FAA</name>
    <dbReference type="NCBI Taxonomy" id="665952"/>
    <lineage>
        <taxon>Bacteria</taxon>
        <taxon>Bacillati</taxon>
        <taxon>Bacillota</taxon>
        <taxon>Bacilli</taxon>
        <taxon>Bacillales</taxon>
        <taxon>Bacillaceae</taxon>
        <taxon>Bacillus</taxon>
    </lineage>
</organism>
<evidence type="ECO:0000313" key="13">
    <source>
        <dbReference type="EMBL" id="EHL76133.1"/>
    </source>
</evidence>
<dbReference type="GO" id="GO:0015297">
    <property type="term" value="F:antiporter activity"/>
    <property type="evidence" value="ECO:0007669"/>
    <property type="project" value="UniProtKB-KW"/>
</dbReference>
<feature type="transmembrane region" description="Helical" evidence="11">
    <location>
        <begin position="84"/>
        <end position="101"/>
    </location>
</feature>
<keyword evidence="4" id="KW-0050">Antiport</keyword>
<feature type="transmembrane region" description="Helical" evidence="11">
    <location>
        <begin position="286"/>
        <end position="307"/>
    </location>
</feature>
<keyword evidence="3" id="KW-0813">Transport</keyword>
<keyword evidence="9 11" id="KW-0472">Membrane</keyword>
<keyword evidence="7" id="KW-0915">Sodium</keyword>
<comment type="subcellular location">
    <subcellularLocation>
        <location evidence="1">Membrane</location>
        <topology evidence="1">Multi-pass membrane protein</topology>
    </subcellularLocation>
</comment>
<evidence type="ECO:0000256" key="6">
    <source>
        <dbReference type="ARBA" id="ARBA00022989"/>
    </source>
</evidence>
<keyword evidence="8" id="KW-0406">Ion transport</keyword>
<evidence type="ECO:0000256" key="5">
    <source>
        <dbReference type="ARBA" id="ARBA00022692"/>
    </source>
</evidence>
<dbReference type="Pfam" id="PF00999">
    <property type="entry name" value="Na_H_Exchanger"/>
    <property type="match status" value="1"/>
</dbReference>
<dbReference type="InterPro" id="IPR006153">
    <property type="entry name" value="Cation/H_exchanger_TM"/>
</dbReference>
<name>G9QNE7_9BACI</name>
<proteinExistence type="inferred from homology"/>
<dbReference type="GO" id="GO:0006814">
    <property type="term" value="P:sodium ion transport"/>
    <property type="evidence" value="ECO:0007669"/>
    <property type="project" value="UniProtKB-KW"/>
</dbReference>
<gene>
    <name evidence="13" type="ORF">HMPREF1015_02690</name>
</gene>
<dbReference type="AlphaFoldDB" id="G9QNE7"/>
<evidence type="ECO:0000259" key="12">
    <source>
        <dbReference type="Pfam" id="PF00999"/>
    </source>
</evidence>
<feature type="transmembrane region" description="Helical" evidence="11">
    <location>
        <begin position="173"/>
        <end position="195"/>
    </location>
</feature>
<dbReference type="InterPro" id="IPR038770">
    <property type="entry name" value="Na+/solute_symporter_sf"/>
</dbReference>
<dbReference type="PATRIC" id="fig|665952.3.peg.2646"/>
<evidence type="ECO:0000256" key="8">
    <source>
        <dbReference type="ARBA" id="ARBA00023065"/>
    </source>
</evidence>
<evidence type="ECO:0000256" key="10">
    <source>
        <dbReference type="ARBA" id="ARBA00023201"/>
    </source>
</evidence>
<feature type="transmembrane region" description="Helical" evidence="11">
    <location>
        <begin position="27"/>
        <end position="46"/>
    </location>
</feature>
<evidence type="ECO:0000256" key="11">
    <source>
        <dbReference type="SAM" id="Phobius"/>
    </source>
</evidence>
<protein>
    <submittedName>
        <fullName evidence="13">Monovalent cation:proton antiporter-2 (CPA2) family transporter</fullName>
    </submittedName>
</protein>
<reference evidence="13 14" key="1">
    <citation type="submission" date="2011-09" db="EMBL/GenBank/DDBJ databases">
        <title>The Genome Sequence of Bacillus smithii 7_3_47FAA.</title>
        <authorList>
            <consortium name="The Broad Institute Genome Sequencing Platform"/>
            <person name="Earl A."/>
            <person name="Ward D."/>
            <person name="Feldgarden M."/>
            <person name="Gevers D."/>
            <person name="Daigneault M."/>
            <person name="Strauss J."/>
            <person name="Allen-Vercoe E."/>
            <person name="Young S.K."/>
            <person name="Zeng Q."/>
            <person name="Gargeya S."/>
            <person name="Fitzgerald M."/>
            <person name="Haas B."/>
            <person name="Abouelleil A."/>
            <person name="Alvarado L."/>
            <person name="Arachchi H.M."/>
            <person name="Berlin A."/>
            <person name="Brown A."/>
            <person name="Chapman S.B."/>
            <person name="Chen Z."/>
            <person name="Dunbar C."/>
            <person name="Freedman E."/>
            <person name="Gearin G."/>
            <person name="Goldberg J."/>
            <person name="Griggs A."/>
            <person name="Gujja S."/>
            <person name="Heiman D."/>
            <person name="Howarth C."/>
            <person name="Larson L."/>
            <person name="Lui A."/>
            <person name="MacDonald P.J.P."/>
            <person name="Montmayeur A."/>
            <person name="Murphy C."/>
            <person name="Neiman D."/>
            <person name="Pearson M."/>
            <person name="Priest M."/>
            <person name="Roberts A."/>
            <person name="Saif S."/>
            <person name="Shea T."/>
            <person name="Shenoy N."/>
            <person name="Sisk P."/>
            <person name="Stolte C."/>
            <person name="Sykes S."/>
            <person name="Wortman J."/>
            <person name="Nusbaum C."/>
            <person name="Birren B."/>
        </authorList>
    </citation>
    <scope>NUCLEOTIDE SEQUENCE [LARGE SCALE GENOMIC DNA]</scope>
    <source>
        <strain evidence="13 14">7_3_47FAA</strain>
    </source>
</reference>
<feature type="transmembrane region" description="Helical" evidence="11">
    <location>
        <begin position="319"/>
        <end position="338"/>
    </location>
</feature>
<keyword evidence="14" id="KW-1185">Reference proteome</keyword>
<evidence type="ECO:0000256" key="1">
    <source>
        <dbReference type="ARBA" id="ARBA00004141"/>
    </source>
</evidence>
<evidence type="ECO:0000256" key="9">
    <source>
        <dbReference type="ARBA" id="ARBA00023136"/>
    </source>
</evidence>
<feature type="domain" description="Cation/H+ exchanger transmembrane" evidence="12">
    <location>
        <begin position="15"/>
        <end position="369"/>
    </location>
</feature>
<dbReference type="GO" id="GO:1902600">
    <property type="term" value="P:proton transmembrane transport"/>
    <property type="evidence" value="ECO:0007669"/>
    <property type="project" value="InterPro"/>
</dbReference>
<comment type="caution">
    <text evidence="13">The sequence shown here is derived from an EMBL/GenBank/DDBJ whole genome shotgun (WGS) entry which is preliminary data.</text>
</comment>
<feature type="transmembrane region" description="Helical" evidence="11">
    <location>
        <begin position="207"/>
        <end position="225"/>
    </location>
</feature>
<dbReference type="EMBL" id="ACWF01000132">
    <property type="protein sequence ID" value="EHL76133.1"/>
    <property type="molecule type" value="Genomic_DNA"/>
</dbReference>
<evidence type="ECO:0000256" key="4">
    <source>
        <dbReference type="ARBA" id="ARBA00022449"/>
    </source>
</evidence>
<evidence type="ECO:0000256" key="7">
    <source>
        <dbReference type="ARBA" id="ARBA00023053"/>
    </source>
</evidence>